<dbReference type="InterPro" id="IPR000210">
    <property type="entry name" value="BTB/POZ_dom"/>
</dbReference>
<dbReference type="SMART" id="SM00225">
    <property type="entry name" value="BTB"/>
    <property type="match status" value="1"/>
</dbReference>
<sequence>MDSKAQDLQPLMQEDNSDCEEYFDHALDDSSSGYDSTDIDVSDVDSDDSMMSQNISYLSKHKPTYHDAEQQVRAHVSSTKTLYESLKLILDMPEMCDVTFLVGTDNTPVNGVRSILATRSKVMYQLIFNHIKTLEGRSSFGVRLAIPVHKYDAEVFRMLIQFIHCGTATITDQTVTGLICGACQFELQNLEAACWRYLRARLCSGQEETILAGSRKYKEHRNYAFIMELIYKFLDERFNDRKGSRGTNAPQNRGLKNELSSRATKARETEV</sequence>
<evidence type="ECO:0000259" key="2">
    <source>
        <dbReference type="PROSITE" id="PS50097"/>
    </source>
</evidence>
<feature type="region of interest" description="Disordered" evidence="1">
    <location>
        <begin position="242"/>
        <end position="271"/>
    </location>
</feature>
<keyword evidence="4" id="KW-1185">Reference proteome</keyword>
<reference evidence="3" key="1">
    <citation type="submission" date="2022-11" db="EMBL/GenBank/DDBJ databases">
        <title>Centuries of genome instability and evolution in soft-shell clam transmissible cancer (bioRxiv).</title>
        <authorList>
            <person name="Hart S.F.M."/>
            <person name="Yonemitsu M.A."/>
            <person name="Giersch R.M."/>
            <person name="Beal B.F."/>
            <person name="Arriagada G."/>
            <person name="Davis B.W."/>
            <person name="Ostrander E.A."/>
            <person name="Goff S.P."/>
            <person name="Metzger M.J."/>
        </authorList>
    </citation>
    <scope>NUCLEOTIDE SEQUENCE</scope>
    <source>
        <strain evidence="3">MELC-2E11</strain>
        <tissue evidence="3">Siphon/mantle</tissue>
    </source>
</reference>
<evidence type="ECO:0000313" key="4">
    <source>
        <dbReference type="Proteomes" id="UP001164746"/>
    </source>
</evidence>
<dbReference type="PANTHER" id="PTHR45774:SF3">
    <property type="entry name" value="BTB (POZ) DOMAIN-CONTAINING 2B-RELATED"/>
    <property type="match status" value="1"/>
</dbReference>
<protein>
    <submittedName>
        <fullName evidence="3">GPRS-like protein</fullName>
    </submittedName>
</protein>
<evidence type="ECO:0000313" key="3">
    <source>
        <dbReference type="EMBL" id="WAQ94468.1"/>
    </source>
</evidence>
<proteinExistence type="predicted"/>
<dbReference type="Pfam" id="PF00651">
    <property type="entry name" value="BTB"/>
    <property type="match status" value="1"/>
</dbReference>
<dbReference type="PANTHER" id="PTHR45774">
    <property type="entry name" value="BTB/POZ DOMAIN-CONTAINING"/>
    <property type="match status" value="1"/>
</dbReference>
<dbReference type="Gene3D" id="3.30.710.10">
    <property type="entry name" value="Potassium Channel Kv1.1, Chain A"/>
    <property type="match status" value="1"/>
</dbReference>
<organism evidence="3 4">
    <name type="scientific">Mya arenaria</name>
    <name type="common">Soft-shell clam</name>
    <dbReference type="NCBI Taxonomy" id="6604"/>
    <lineage>
        <taxon>Eukaryota</taxon>
        <taxon>Metazoa</taxon>
        <taxon>Spiralia</taxon>
        <taxon>Lophotrochozoa</taxon>
        <taxon>Mollusca</taxon>
        <taxon>Bivalvia</taxon>
        <taxon>Autobranchia</taxon>
        <taxon>Heteroconchia</taxon>
        <taxon>Euheterodonta</taxon>
        <taxon>Imparidentia</taxon>
        <taxon>Neoheterodontei</taxon>
        <taxon>Myida</taxon>
        <taxon>Myoidea</taxon>
        <taxon>Myidae</taxon>
        <taxon>Mya</taxon>
    </lineage>
</organism>
<dbReference type="SUPFAM" id="SSF54695">
    <property type="entry name" value="POZ domain"/>
    <property type="match status" value="1"/>
</dbReference>
<dbReference type="InterPro" id="IPR011333">
    <property type="entry name" value="SKP1/BTB/POZ_sf"/>
</dbReference>
<evidence type="ECO:0000256" key="1">
    <source>
        <dbReference type="SAM" id="MobiDB-lite"/>
    </source>
</evidence>
<feature type="domain" description="BTB" evidence="2">
    <location>
        <begin position="96"/>
        <end position="172"/>
    </location>
</feature>
<gene>
    <name evidence="3" type="ORF">MAR_006939</name>
</gene>
<accession>A0ABY7DEF9</accession>
<name>A0ABY7DEF9_MYAAR</name>
<dbReference type="PROSITE" id="PS50097">
    <property type="entry name" value="BTB"/>
    <property type="match status" value="1"/>
</dbReference>
<dbReference type="EMBL" id="CP111012">
    <property type="protein sequence ID" value="WAQ94468.1"/>
    <property type="molecule type" value="Genomic_DNA"/>
</dbReference>
<dbReference type="Proteomes" id="UP001164746">
    <property type="component" value="Chromosome 1"/>
</dbReference>